<gene>
    <name evidence="1" type="ORF">MGSAQ_000936</name>
</gene>
<protein>
    <submittedName>
        <fullName evidence="1">Lipoprotein</fullName>
    </submittedName>
</protein>
<feature type="non-terminal residue" evidence="1">
    <location>
        <position position="76"/>
    </location>
</feature>
<accession>A0A1B6NW45</accession>
<evidence type="ECO:0000313" key="1">
    <source>
        <dbReference type="EMBL" id="KTF07568.1"/>
    </source>
</evidence>
<organism evidence="1">
    <name type="scientific">marine sediment metagenome</name>
    <dbReference type="NCBI Taxonomy" id="412755"/>
    <lineage>
        <taxon>unclassified sequences</taxon>
        <taxon>metagenomes</taxon>
        <taxon>ecological metagenomes</taxon>
    </lineage>
</organism>
<name>A0A1B6NW45_9ZZZZ</name>
<sequence length="76" mass="8112">MYGHEHAEAFIGIASQHGGGSAILANVSPVTSTMSVIDWQPETDAHAVSYGFSMGGEFFVILDDKGFVTLLEAHEE</sequence>
<keyword evidence="1" id="KW-0449">Lipoprotein</keyword>
<comment type="caution">
    <text evidence="1">The sequence shown here is derived from an EMBL/GenBank/DDBJ whole genome shotgun (WGS) entry which is preliminary data.</text>
</comment>
<reference evidence="1" key="1">
    <citation type="submission" date="2013-11" db="EMBL/GenBank/DDBJ databases">
        <title>Microbial diversity, functional groups and degradation webs in Northern and Southern Mediterranean and Red Sea marine crude oil polluted sites.</title>
        <authorList>
            <person name="Daffonchio D."/>
            <person name="Mapelli F."/>
            <person name="Ferrer M."/>
            <person name="Richter M."/>
            <person name="Cherif A."/>
            <person name="Malkawi H.I."/>
            <person name="Yakimov M.M."/>
            <person name="Abdel-Fattah Y.R."/>
            <person name="Blaghen M."/>
            <person name="Golyshin P.N."/>
            <person name="Kalogerakis N."/>
            <person name="Boon N."/>
            <person name="Magagnini M."/>
            <person name="Fava F."/>
        </authorList>
    </citation>
    <scope>NUCLEOTIDE SEQUENCE</scope>
</reference>
<dbReference type="EMBL" id="AYSL01000464">
    <property type="protein sequence ID" value="KTF07568.1"/>
    <property type="molecule type" value="Genomic_DNA"/>
</dbReference>
<dbReference type="AlphaFoldDB" id="A0A1B6NW45"/>
<proteinExistence type="predicted"/>